<gene>
    <name evidence="2" type="ORF">BBI10_02015</name>
</gene>
<dbReference type="GO" id="GO:0016787">
    <property type="term" value="F:hydrolase activity"/>
    <property type="evidence" value="ECO:0007669"/>
    <property type="project" value="UniProtKB-KW"/>
</dbReference>
<dbReference type="InterPro" id="IPR051540">
    <property type="entry name" value="S-2-haloacid_dehalogenase"/>
</dbReference>
<dbReference type="SFLD" id="SFLDS00003">
    <property type="entry name" value="Haloacid_Dehalogenase"/>
    <property type="match status" value="1"/>
</dbReference>
<dbReference type="NCBIfam" id="TIGR01493">
    <property type="entry name" value="HAD-SF-IA-v2"/>
    <property type="match status" value="1"/>
</dbReference>
<organism evidence="2 3">
    <name type="scientific">Pseudomonas graminis</name>
    <dbReference type="NCBI Taxonomy" id="158627"/>
    <lineage>
        <taxon>Bacteria</taxon>
        <taxon>Pseudomonadati</taxon>
        <taxon>Pseudomonadota</taxon>
        <taxon>Gammaproteobacteria</taxon>
        <taxon>Pseudomonadales</taxon>
        <taxon>Pseudomonadaceae</taxon>
        <taxon>Pseudomonas</taxon>
    </lineage>
</organism>
<dbReference type="Gene3D" id="1.10.150.750">
    <property type="match status" value="1"/>
</dbReference>
<dbReference type="AlphaFoldDB" id="A0A1C2EEU3"/>
<dbReference type="RefSeq" id="WP_065986349.1">
    <property type="nucleotide sequence ID" value="NZ_MDEN01000049.1"/>
</dbReference>
<dbReference type="InterPro" id="IPR006439">
    <property type="entry name" value="HAD-SF_hydro_IA"/>
</dbReference>
<name>A0A1C2EEU3_9PSED</name>
<comment type="caution">
    <text evidence="2">The sequence shown here is derived from an EMBL/GenBank/DDBJ whole genome shotgun (WGS) entry which is preliminary data.</text>
</comment>
<dbReference type="InterPro" id="IPR023214">
    <property type="entry name" value="HAD_sf"/>
</dbReference>
<evidence type="ECO:0000313" key="3">
    <source>
        <dbReference type="Proteomes" id="UP000095143"/>
    </source>
</evidence>
<evidence type="ECO:0000313" key="2">
    <source>
        <dbReference type="EMBL" id="OCX25489.1"/>
    </source>
</evidence>
<dbReference type="OrthoDB" id="5865007at2"/>
<dbReference type="PANTHER" id="PTHR43316">
    <property type="entry name" value="HYDROLASE, HALOACID DELAHOGENASE-RELATED"/>
    <property type="match status" value="1"/>
</dbReference>
<reference evidence="2 3" key="1">
    <citation type="submission" date="2016-08" db="EMBL/GenBank/DDBJ databases">
        <title>Whole genome sequence of Pseudomonas graminis strain UASWS1507, a potential biological control agent for agriculture.</title>
        <authorList>
            <person name="Crovadore J."/>
            <person name="Calmin G."/>
            <person name="Chablais R."/>
            <person name="Cochard B."/>
            <person name="Lefort F."/>
        </authorList>
    </citation>
    <scope>NUCLEOTIDE SEQUENCE [LARGE SCALE GENOMIC DNA]</scope>
    <source>
        <strain evidence="2 3">UASWS1507</strain>
    </source>
</reference>
<accession>A0A1C2EEU3</accession>
<dbReference type="Gene3D" id="3.40.50.1000">
    <property type="entry name" value="HAD superfamily/HAD-like"/>
    <property type="match status" value="1"/>
</dbReference>
<dbReference type="PANTHER" id="PTHR43316:SF3">
    <property type="entry name" value="HALOACID DEHALOGENASE, TYPE II (AFU_ORTHOLOGUE AFUA_2G07750)-RELATED"/>
    <property type="match status" value="1"/>
</dbReference>
<dbReference type="Proteomes" id="UP000095143">
    <property type="component" value="Unassembled WGS sequence"/>
</dbReference>
<keyword evidence="1" id="KW-0378">Hydrolase</keyword>
<dbReference type="SUPFAM" id="SSF56784">
    <property type="entry name" value="HAD-like"/>
    <property type="match status" value="1"/>
</dbReference>
<protein>
    <submittedName>
        <fullName evidence="2">Haloacid dehalogenase</fullName>
    </submittedName>
</protein>
<sequence>MERKVQGKFSDVGFLGFDVYGTVVDWRTSIARESEGLLKKYGIHIDPLTFAEQWRSYYQPSMEPIRAGQRAFVTLDVLNQENLTALLKTYGVDRTQLKIDEFAHWVAAWERLTPWPDSVEGLTRLKRKFAIGPISNGHIAGMMHLARYAKLPWDAILGAGLTNTYKPQHQTYLKSAMAVGLAPQRMAMIAAHNDDLAAARACGFKTVYVNRPTEYGPNQTKDLNATGDWDHVVGSITEAADALGC</sequence>
<dbReference type="PRINTS" id="PR00413">
    <property type="entry name" value="HADHALOGNASE"/>
</dbReference>
<dbReference type="InterPro" id="IPR036412">
    <property type="entry name" value="HAD-like_sf"/>
</dbReference>
<evidence type="ECO:0000256" key="1">
    <source>
        <dbReference type="ARBA" id="ARBA00022801"/>
    </source>
</evidence>
<proteinExistence type="predicted"/>
<dbReference type="SFLD" id="SFLDG01129">
    <property type="entry name" value="C1.5:_HAD__Beta-PGM__Phosphata"/>
    <property type="match status" value="1"/>
</dbReference>
<dbReference type="Pfam" id="PF00702">
    <property type="entry name" value="Hydrolase"/>
    <property type="match status" value="1"/>
</dbReference>
<dbReference type="EMBL" id="MDEN01000049">
    <property type="protein sequence ID" value="OCX25489.1"/>
    <property type="molecule type" value="Genomic_DNA"/>
</dbReference>